<organism evidence="3 4">
    <name type="scientific">Intestinibacter bartlettii</name>
    <dbReference type="NCBI Taxonomy" id="261299"/>
    <lineage>
        <taxon>Bacteria</taxon>
        <taxon>Bacillati</taxon>
        <taxon>Bacillota</taxon>
        <taxon>Clostridia</taxon>
        <taxon>Peptostreptococcales</taxon>
        <taxon>Peptostreptococcaceae</taxon>
        <taxon>Intestinibacter</taxon>
    </lineage>
</organism>
<comment type="caution">
    <text evidence="1">Lacks conserved residue(s) required for the propagation of feature annotation.</text>
</comment>
<sequence>MNCQFCQKRDYLLENEFAYAKFSTDPTTMGHILVVPKRHVSDYNYLTDAEKQAMHELVDMGKDVLAGIYSPSDYNLSMSIAENPKGEHLYFNLIPKYIEAQNTETEIA</sequence>
<feature type="domain" description="HIT" evidence="2">
    <location>
        <begin position="1"/>
        <end position="105"/>
    </location>
</feature>
<name>A0ABS6DWT2_9FIRM</name>
<keyword evidence="4" id="KW-1185">Reference proteome</keyword>
<dbReference type="PANTHER" id="PTHR42997:SF1">
    <property type="entry name" value="AP-4-A PHOSPHORYLASE"/>
    <property type="match status" value="1"/>
</dbReference>
<dbReference type="InterPro" id="IPR052908">
    <property type="entry name" value="AP-4-A_phosphorylase"/>
</dbReference>
<evidence type="ECO:0000256" key="1">
    <source>
        <dbReference type="PROSITE-ProRule" id="PRU00464"/>
    </source>
</evidence>
<gene>
    <name evidence="3" type="ORF">KQI20_07620</name>
</gene>
<evidence type="ECO:0000259" key="2">
    <source>
        <dbReference type="PROSITE" id="PS51084"/>
    </source>
</evidence>
<dbReference type="EMBL" id="JAHLOQ010000017">
    <property type="protein sequence ID" value="MBU5336306.1"/>
    <property type="molecule type" value="Genomic_DNA"/>
</dbReference>
<evidence type="ECO:0000313" key="4">
    <source>
        <dbReference type="Proteomes" id="UP001196301"/>
    </source>
</evidence>
<comment type="caution">
    <text evidence="3">The sequence shown here is derived from an EMBL/GenBank/DDBJ whole genome shotgun (WGS) entry which is preliminary data.</text>
</comment>
<accession>A0ABS6DWT2</accession>
<reference evidence="3 4" key="1">
    <citation type="submission" date="2021-06" db="EMBL/GenBank/DDBJ databases">
        <authorList>
            <person name="Sun Q."/>
            <person name="Li D."/>
        </authorList>
    </citation>
    <scope>NUCLEOTIDE SEQUENCE [LARGE SCALE GENOMIC DNA]</scope>
    <source>
        <strain evidence="3 4">N19</strain>
    </source>
</reference>
<dbReference type="Pfam" id="PF01230">
    <property type="entry name" value="HIT"/>
    <property type="match status" value="1"/>
</dbReference>
<dbReference type="InterPro" id="IPR011146">
    <property type="entry name" value="HIT-like"/>
</dbReference>
<evidence type="ECO:0000313" key="3">
    <source>
        <dbReference type="EMBL" id="MBU5336306.1"/>
    </source>
</evidence>
<proteinExistence type="predicted"/>
<dbReference type="RefSeq" id="WP_216569431.1">
    <property type="nucleotide sequence ID" value="NZ_JAHLOQ010000017.1"/>
</dbReference>
<dbReference type="Proteomes" id="UP001196301">
    <property type="component" value="Unassembled WGS sequence"/>
</dbReference>
<protein>
    <submittedName>
        <fullName evidence="3">HIT domain-containing protein</fullName>
    </submittedName>
</protein>
<dbReference type="PROSITE" id="PS51084">
    <property type="entry name" value="HIT_2"/>
    <property type="match status" value="1"/>
</dbReference>
<dbReference type="PANTHER" id="PTHR42997">
    <property type="entry name" value="HIT FAMILY HYDROLASE"/>
    <property type="match status" value="1"/>
</dbReference>